<dbReference type="Proteomes" id="UP001286589">
    <property type="component" value="Unassembled WGS sequence"/>
</dbReference>
<feature type="transmembrane region" description="Helical" evidence="1">
    <location>
        <begin position="61"/>
        <end position="80"/>
    </location>
</feature>
<proteinExistence type="predicted"/>
<organism evidence="3 4">
    <name type="scientific">Phytobacter ursingii</name>
    <dbReference type="NCBI Taxonomy" id="1972431"/>
    <lineage>
        <taxon>Bacteria</taxon>
        <taxon>Pseudomonadati</taxon>
        <taxon>Pseudomonadota</taxon>
        <taxon>Gammaproteobacteria</taxon>
        <taxon>Enterobacterales</taxon>
        <taxon>Enterobacteriaceae</taxon>
        <taxon>Phytobacter</taxon>
    </lineage>
</organism>
<reference evidence="3 4" key="1">
    <citation type="submission" date="2023-10" db="EMBL/GenBank/DDBJ databases">
        <title>Phytobacter spp. The emergence of a new genus of hospital-origin enterobacteria encoding carbapenemases in Argentina.</title>
        <authorList>
            <person name="Vay C."/>
            <person name="Almuzara M."/>
            <person name="Traglia G.M."/>
            <person name="Campos J."/>
        </authorList>
    </citation>
    <scope>NUCLEOTIDE SEQUENCE [LARGE SCALE GENOMIC DNA]</scope>
    <source>
        <strain evidence="3 4">CVMA36</strain>
    </source>
</reference>
<dbReference type="Gene3D" id="3.60.21.10">
    <property type="match status" value="1"/>
</dbReference>
<dbReference type="InterPro" id="IPR051158">
    <property type="entry name" value="Metallophosphoesterase_sf"/>
</dbReference>
<name>A0AB35RHQ3_9ENTR</name>
<feature type="domain" description="Calcineurin-like phosphoesterase" evidence="2">
    <location>
        <begin position="145"/>
        <end position="311"/>
    </location>
</feature>
<evidence type="ECO:0000313" key="4">
    <source>
        <dbReference type="Proteomes" id="UP001286589"/>
    </source>
</evidence>
<comment type="caution">
    <text evidence="3">The sequence shown here is derived from an EMBL/GenBank/DDBJ whole genome shotgun (WGS) entry which is preliminary data.</text>
</comment>
<evidence type="ECO:0000256" key="1">
    <source>
        <dbReference type="SAM" id="Phobius"/>
    </source>
</evidence>
<protein>
    <submittedName>
        <fullName evidence="3">Metallophosphoesterase</fullName>
    </submittedName>
</protein>
<dbReference type="EMBL" id="JAWJAC010000002">
    <property type="protein sequence ID" value="MDV2861466.1"/>
    <property type="molecule type" value="Genomic_DNA"/>
</dbReference>
<evidence type="ECO:0000313" key="3">
    <source>
        <dbReference type="EMBL" id="MDV2861466.1"/>
    </source>
</evidence>
<gene>
    <name evidence="3" type="ORF">R0H02_03150</name>
</gene>
<dbReference type="InterPro" id="IPR029052">
    <property type="entry name" value="Metallo-depent_PP-like"/>
</dbReference>
<dbReference type="AlphaFoldDB" id="A0AB35RHQ3"/>
<dbReference type="CDD" id="cd07385">
    <property type="entry name" value="MPP_YkuE_C"/>
    <property type="match status" value="1"/>
</dbReference>
<keyword evidence="4" id="KW-1185">Reference proteome</keyword>
<dbReference type="SUPFAM" id="SSF56300">
    <property type="entry name" value="Metallo-dependent phosphatases"/>
    <property type="match status" value="1"/>
</dbReference>
<keyword evidence="1" id="KW-1133">Transmembrane helix</keyword>
<feature type="transmembrane region" description="Helical" evidence="1">
    <location>
        <begin position="100"/>
        <end position="119"/>
    </location>
</feature>
<dbReference type="RefSeq" id="WP_229220882.1">
    <property type="nucleotide sequence ID" value="NZ_JAWJAC010000002.1"/>
</dbReference>
<accession>A0AB35RHQ3</accession>
<dbReference type="Pfam" id="PF00149">
    <property type="entry name" value="Metallophos"/>
    <property type="match status" value="1"/>
</dbReference>
<dbReference type="PANTHER" id="PTHR31302:SF0">
    <property type="entry name" value="TRANSMEMBRANE PROTEIN WITH METALLOPHOSPHOESTERASE DOMAIN"/>
    <property type="match status" value="1"/>
</dbReference>
<dbReference type="PANTHER" id="PTHR31302">
    <property type="entry name" value="TRANSMEMBRANE PROTEIN WITH METALLOPHOSPHOESTERASE DOMAIN-RELATED"/>
    <property type="match status" value="1"/>
</dbReference>
<feature type="transmembrane region" description="Helical" evidence="1">
    <location>
        <begin position="26"/>
        <end position="49"/>
    </location>
</feature>
<keyword evidence="1" id="KW-0472">Membrane</keyword>
<dbReference type="GO" id="GO:0016787">
    <property type="term" value="F:hydrolase activity"/>
    <property type="evidence" value="ECO:0007669"/>
    <property type="project" value="InterPro"/>
</dbReference>
<evidence type="ECO:0000259" key="2">
    <source>
        <dbReference type="Pfam" id="PF00149"/>
    </source>
</evidence>
<sequence>MFFIWMLLPALYIGSRFIWWLPLSPVLRLGLFLVLVGICEFRFFSRWLWGGSFSPEWPRQIVMLAGGLFGAVVLFASFLLLRDILALLVGLLTGKTLPALPIMLPLLVLSVVLAGIGVWQATRIPHVRTVHVEIPGLPPAFDGYRLVQLADIHATRLLPRKWVQQIVAKTNALQPDLIALTGDMSDGAVEDRLPDVEPLTQLRAADGVYAITGNHEYYFDYASWAPAWQKLSIPFLTNQHVRIARGDDSFVLAGVPDIAARNYGFAGPDLKRALEGTRPNDTVILLDHRPGTADDNAAAGVKLQLSGHTHGGMVLGLDQLVKPLNNGYISGRYSVGPMTLYVSNGAGLWNGFPLRLGRPSEITELILHPTTSTAR</sequence>
<keyword evidence="1" id="KW-0812">Transmembrane</keyword>
<dbReference type="InterPro" id="IPR004843">
    <property type="entry name" value="Calcineurin-like_PHP"/>
</dbReference>